<reference evidence="2 3" key="1">
    <citation type="submission" date="2020-11" db="EMBL/GenBank/DDBJ databases">
        <title>Draft Genome of Enterobacter sp. strain EMC7.</title>
        <authorList>
            <person name="Barman P."/>
            <person name="Sinha S."/>
            <person name="Sen S."/>
            <person name="Chakraborty R."/>
        </authorList>
    </citation>
    <scope>NUCLEOTIDE SEQUENCE [LARGE SCALE GENOMIC DNA]</scope>
    <source>
        <strain evidence="2 3">EMC7</strain>
    </source>
</reference>
<gene>
    <name evidence="2" type="ORF">ITX56_02185</name>
</gene>
<keyword evidence="1" id="KW-0472">Membrane</keyword>
<comment type="caution">
    <text evidence="2">The sequence shown here is derived from an EMBL/GenBank/DDBJ whole genome shotgun (WGS) entry which is preliminary data.</text>
</comment>
<accession>A0ABS7RQM7</accession>
<dbReference type="SUPFAM" id="SSF53756">
    <property type="entry name" value="UDP-Glycosyltransferase/glycogen phosphorylase"/>
    <property type="match status" value="1"/>
</dbReference>
<dbReference type="RefSeq" id="WP_223073792.1">
    <property type="nucleotide sequence ID" value="NZ_JADMNK010000001.1"/>
</dbReference>
<dbReference type="Gene3D" id="3.40.50.2000">
    <property type="entry name" value="Glycogen Phosphorylase B"/>
    <property type="match status" value="1"/>
</dbReference>
<organism evidence="2 3">
    <name type="scientific">Leclercia barmai</name>
    <dbReference type="NCBI Taxonomy" id="2785629"/>
    <lineage>
        <taxon>Bacteria</taxon>
        <taxon>Pseudomonadati</taxon>
        <taxon>Pseudomonadota</taxon>
        <taxon>Gammaproteobacteria</taxon>
        <taxon>Enterobacterales</taxon>
        <taxon>Enterobacteriaceae</taxon>
        <taxon>Leclercia</taxon>
    </lineage>
</organism>
<dbReference type="Proteomes" id="UP000706580">
    <property type="component" value="Unassembled WGS sequence"/>
</dbReference>
<feature type="transmembrane region" description="Helical" evidence="1">
    <location>
        <begin position="65"/>
        <end position="83"/>
    </location>
</feature>
<evidence type="ECO:0000313" key="3">
    <source>
        <dbReference type="Proteomes" id="UP000706580"/>
    </source>
</evidence>
<dbReference type="EMBL" id="JADMNK010000001">
    <property type="protein sequence ID" value="MBZ0056641.1"/>
    <property type="molecule type" value="Genomic_DNA"/>
</dbReference>
<keyword evidence="1" id="KW-0812">Transmembrane</keyword>
<keyword evidence="3" id="KW-1185">Reference proteome</keyword>
<sequence length="374" mass="42981">MSTAEVAIIDLLRKNEEHYVFNSLTIKAISEVNKTTVWLSDDATLIDELKSDVKVNKINVMRTKLYFWLYSTFHLAIILFKLPKKISSVFILSATPLQYTILSVLSLIIRPKIFLYMHGELGYLKTPFGYGQKLGRLFIKLGFSFGNVKFICISSSIHESLSQLFVSRTFYYVQHPILTHQKLLKSTKDIKFGSFGIQSKNKGSDRIYELATYLSSMHLKCLRLITVGVSDGGFIYDKSPNVQHLCKGYLKESLISKDEFYNNVQQIDIALIFSGQSTISETPYDLVSSGVFADCIAFDMPFIAMRNKQLSHYFERYGQFGFLCDSVKEMADAVQEMAQNRELLDKFKEVLSKVREDFKFENYKARIAEIMHNE</sequence>
<keyword evidence="1" id="KW-1133">Transmembrane helix</keyword>
<protein>
    <submittedName>
        <fullName evidence="2">Glycosyltransferase</fullName>
    </submittedName>
</protein>
<evidence type="ECO:0000313" key="2">
    <source>
        <dbReference type="EMBL" id="MBZ0056641.1"/>
    </source>
</evidence>
<proteinExistence type="predicted"/>
<evidence type="ECO:0000256" key="1">
    <source>
        <dbReference type="SAM" id="Phobius"/>
    </source>
</evidence>
<name>A0ABS7RQM7_9ENTR</name>
<feature type="transmembrane region" description="Helical" evidence="1">
    <location>
        <begin position="89"/>
        <end position="109"/>
    </location>
</feature>